<dbReference type="InterPro" id="IPR028221">
    <property type="entry name" value="JCAD"/>
</dbReference>
<feature type="compositionally biased region" description="Basic and acidic residues" evidence="1">
    <location>
        <begin position="86"/>
        <end position="97"/>
    </location>
</feature>
<sequence>MYSVEDLLISHGYKVPQRNSNNVPVSHSSSPHPATYEKCLPTRSDSRCEIAEKRKGHSGVNGYEGDHVYSGGGIRQAPARGFPGDAENRVRKQRTQDVDNGNLGDGRLPEDSLTTD</sequence>
<protein>
    <submittedName>
        <fullName evidence="2">Uncharacterized protein</fullName>
    </submittedName>
</protein>
<dbReference type="PANTHER" id="PTHR34757">
    <property type="entry name" value="JUNCTIONAL PROTEIN ASSOCIATED WITH CORONARY ARTERY DISEASE"/>
    <property type="match status" value="1"/>
</dbReference>
<gene>
    <name evidence="2" type="ORF">M9458_024959</name>
</gene>
<feature type="compositionally biased region" description="Basic and acidic residues" evidence="1">
    <location>
        <begin position="44"/>
        <end position="53"/>
    </location>
</feature>
<evidence type="ECO:0000313" key="3">
    <source>
        <dbReference type="Proteomes" id="UP001529510"/>
    </source>
</evidence>
<dbReference type="Proteomes" id="UP001529510">
    <property type="component" value="Unassembled WGS sequence"/>
</dbReference>
<feature type="compositionally biased region" description="Low complexity" evidence="1">
    <location>
        <begin position="19"/>
        <end position="33"/>
    </location>
</feature>
<dbReference type="EMBL" id="JAMKFB020000012">
    <property type="protein sequence ID" value="KAL0179517.1"/>
    <property type="molecule type" value="Genomic_DNA"/>
</dbReference>
<organism evidence="2 3">
    <name type="scientific">Cirrhinus mrigala</name>
    <name type="common">Mrigala</name>
    <dbReference type="NCBI Taxonomy" id="683832"/>
    <lineage>
        <taxon>Eukaryota</taxon>
        <taxon>Metazoa</taxon>
        <taxon>Chordata</taxon>
        <taxon>Craniata</taxon>
        <taxon>Vertebrata</taxon>
        <taxon>Euteleostomi</taxon>
        <taxon>Actinopterygii</taxon>
        <taxon>Neopterygii</taxon>
        <taxon>Teleostei</taxon>
        <taxon>Ostariophysi</taxon>
        <taxon>Cypriniformes</taxon>
        <taxon>Cyprinidae</taxon>
        <taxon>Labeoninae</taxon>
        <taxon>Labeonini</taxon>
        <taxon>Cirrhinus</taxon>
    </lineage>
</organism>
<dbReference type="AlphaFoldDB" id="A0ABD0Q0L2"/>
<reference evidence="2 3" key="1">
    <citation type="submission" date="2024-05" db="EMBL/GenBank/DDBJ databases">
        <title>Genome sequencing and assembly of Indian major carp, Cirrhinus mrigala (Hamilton, 1822).</title>
        <authorList>
            <person name="Mohindra V."/>
            <person name="Chowdhury L.M."/>
            <person name="Lal K."/>
            <person name="Jena J.K."/>
        </authorList>
    </citation>
    <scope>NUCLEOTIDE SEQUENCE [LARGE SCALE GENOMIC DNA]</scope>
    <source>
        <strain evidence="2">CM1030</strain>
        <tissue evidence="2">Blood</tissue>
    </source>
</reference>
<accession>A0ABD0Q0L2</accession>
<feature type="non-terminal residue" evidence="2">
    <location>
        <position position="116"/>
    </location>
</feature>
<dbReference type="Pfam" id="PF15351">
    <property type="entry name" value="JCAD"/>
    <property type="match status" value="1"/>
</dbReference>
<name>A0ABD0Q0L2_CIRMR</name>
<feature type="region of interest" description="Disordered" evidence="1">
    <location>
        <begin position="9"/>
        <end position="116"/>
    </location>
</feature>
<proteinExistence type="predicted"/>
<comment type="caution">
    <text evidence="2">The sequence shown here is derived from an EMBL/GenBank/DDBJ whole genome shotgun (WGS) entry which is preliminary data.</text>
</comment>
<dbReference type="PANTHER" id="PTHR34757:SF2">
    <property type="entry name" value="JUNCTIONAL CADHERIN 5-ASSOCIATED A"/>
    <property type="match status" value="1"/>
</dbReference>
<evidence type="ECO:0000256" key="1">
    <source>
        <dbReference type="SAM" id="MobiDB-lite"/>
    </source>
</evidence>
<evidence type="ECO:0000313" key="2">
    <source>
        <dbReference type="EMBL" id="KAL0179517.1"/>
    </source>
</evidence>
<keyword evidence="3" id="KW-1185">Reference proteome</keyword>